<dbReference type="PANTHER" id="PTHR48103:SF2">
    <property type="entry name" value="MIDASIN"/>
    <property type="match status" value="1"/>
</dbReference>
<organism evidence="3 4">
    <name type="scientific">Glossina austeni</name>
    <name type="common">Savannah tsetse fly</name>
    <dbReference type="NCBI Taxonomy" id="7395"/>
    <lineage>
        <taxon>Eukaryota</taxon>
        <taxon>Metazoa</taxon>
        <taxon>Ecdysozoa</taxon>
        <taxon>Arthropoda</taxon>
        <taxon>Hexapoda</taxon>
        <taxon>Insecta</taxon>
        <taxon>Pterygota</taxon>
        <taxon>Neoptera</taxon>
        <taxon>Endopterygota</taxon>
        <taxon>Diptera</taxon>
        <taxon>Brachycera</taxon>
        <taxon>Muscomorpha</taxon>
        <taxon>Hippoboscoidea</taxon>
        <taxon>Glossinidae</taxon>
        <taxon>Glossina</taxon>
    </lineage>
</organism>
<dbReference type="GO" id="GO:0000027">
    <property type="term" value="P:ribosomal large subunit assembly"/>
    <property type="evidence" value="ECO:0007669"/>
    <property type="project" value="TreeGrafter"/>
</dbReference>
<evidence type="ECO:0000256" key="2">
    <source>
        <dbReference type="ARBA" id="ARBA00022840"/>
    </source>
</evidence>
<dbReference type="AlphaFoldDB" id="A0A1A9UJ26"/>
<dbReference type="GO" id="GO:0030687">
    <property type="term" value="C:preribosome, large subunit precursor"/>
    <property type="evidence" value="ECO:0007669"/>
    <property type="project" value="TreeGrafter"/>
</dbReference>
<keyword evidence="1" id="KW-0547">Nucleotide-binding</keyword>
<sequence>MWNVFWIAAMQKTPPEQHIYDLHIRSSLLKECCTSSDNDSFENLLLVLSDGRNIFSEGKTKANYVYNLTDYSILLLILQRVFLVYIIIDSPANKNSILDIKTMEMLPDKKTSIKSYLDDLPFPYYAIVNHHLPLPPHQQHHRRRLRFEIAKNVIKCKPINLDEKYQEILTSAFGDVYDAVAFLMTSAFEAGMPCGRGTSRANKAYSTSMCLMKGEDKARNAVSGSSSS</sequence>
<dbReference type="PANTHER" id="PTHR48103">
    <property type="entry name" value="MIDASIN-RELATED"/>
    <property type="match status" value="1"/>
</dbReference>
<name>A0A1A9UJ26_GLOAU</name>
<keyword evidence="2" id="KW-0067">ATP-binding</keyword>
<protein>
    <submittedName>
        <fullName evidence="3">Uncharacterized protein</fullName>
    </submittedName>
</protein>
<keyword evidence="4" id="KW-1185">Reference proteome</keyword>
<proteinExistence type="predicted"/>
<evidence type="ECO:0000313" key="3">
    <source>
        <dbReference type="EnsemblMetazoa" id="GAUT006502-PA"/>
    </source>
</evidence>
<reference evidence="3" key="1">
    <citation type="submission" date="2020-05" db="UniProtKB">
        <authorList>
            <consortium name="EnsemblMetazoa"/>
        </authorList>
    </citation>
    <scope>IDENTIFICATION</scope>
    <source>
        <strain evidence="3">TTRI</strain>
    </source>
</reference>
<evidence type="ECO:0000313" key="4">
    <source>
        <dbReference type="Proteomes" id="UP000078200"/>
    </source>
</evidence>
<dbReference type="Proteomes" id="UP000078200">
    <property type="component" value="Unassembled WGS sequence"/>
</dbReference>
<accession>A0A1A9UJ26</accession>
<dbReference type="EnsemblMetazoa" id="GAUT006502-RA">
    <property type="protein sequence ID" value="GAUT006502-PA"/>
    <property type="gene ID" value="GAUT006502"/>
</dbReference>
<evidence type="ECO:0000256" key="1">
    <source>
        <dbReference type="ARBA" id="ARBA00022741"/>
    </source>
</evidence>
<dbReference type="STRING" id="7395.A0A1A9UJ26"/>
<dbReference type="GO" id="GO:0005634">
    <property type="term" value="C:nucleus"/>
    <property type="evidence" value="ECO:0007669"/>
    <property type="project" value="TreeGrafter"/>
</dbReference>
<dbReference type="GO" id="GO:0000055">
    <property type="term" value="P:ribosomal large subunit export from nucleus"/>
    <property type="evidence" value="ECO:0007669"/>
    <property type="project" value="TreeGrafter"/>
</dbReference>
<dbReference type="VEuPathDB" id="VectorBase:GAUT006502"/>
<dbReference type="GO" id="GO:0005524">
    <property type="term" value="F:ATP binding"/>
    <property type="evidence" value="ECO:0007669"/>
    <property type="project" value="UniProtKB-KW"/>
</dbReference>